<dbReference type="EMBL" id="JACBZT010000001">
    <property type="protein sequence ID" value="NYJ05901.1"/>
    <property type="molecule type" value="Genomic_DNA"/>
</dbReference>
<dbReference type="InterPro" id="IPR001451">
    <property type="entry name" value="Hexapep"/>
</dbReference>
<dbReference type="InterPro" id="IPR011004">
    <property type="entry name" value="Trimer_LpxA-like_sf"/>
</dbReference>
<keyword evidence="1 3" id="KW-0808">Transferase</keyword>
<dbReference type="GO" id="GO:0016740">
    <property type="term" value="F:transferase activity"/>
    <property type="evidence" value="ECO:0007669"/>
    <property type="project" value="UniProtKB-KW"/>
</dbReference>
<evidence type="ECO:0000256" key="2">
    <source>
        <dbReference type="ARBA" id="ARBA00022737"/>
    </source>
</evidence>
<dbReference type="SUPFAM" id="SSF51161">
    <property type="entry name" value="Trimeric LpxA-like enzymes"/>
    <property type="match status" value="1"/>
</dbReference>
<keyword evidence="4" id="KW-1185">Reference proteome</keyword>
<protein>
    <submittedName>
        <fullName evidence="3">Acetyltransferase-like isoleucine patch superfamily enzyme</fullName>
    </submittedName>
</protein>
<dbReference type="InterPro" id="IPR050179">
    <property type="entry name" value="Trans_hexapeptide_repeat"/>
</dbReference>
<gene>
    <name evidence="3" type="ORF">GGQ55_002179</name>
</gene>
<dbReference type="PROSITE" id="PS00101">
    <property type="entry name" value="HEXAPEP_TRANSFERASES"/>
    <property type="match status" value="2"/>
</dbReference>
<dbReference type="Pfam" id="PF00132">
    <property type="entry name" value="Hexapep"/>
    <property type="match status" value="2"/>
</dbReference>
<name>A0A853CFG7_9ACTN</name>
<dbReference type="InterPro" id="IPR018357">
    <property type="entry name" value="Hexapep_transf_CS"/>
</dbReference>
<dbReference type="RefSeq" id="WP_179716638.1">
    <property type="nucleotide sequence ID" value="NZ_JACBZT010000001.1"/>
</dbReference>
<evidence type="ECO:0000313" key="3">
    <source>
        <dbReference type="EMBL" id="NYJ05901.1"/>
    </source>
</evidence>
<dbReference type="AlphaFoldDB" id="A0A853CFG7"/>
<reference evidence="3 4" key="1">
    <citation type="submission" date="2020-07" db="EMBL/GenBank/DDBJ databases">
        <title>Sequencing the genomes of 1000 actinobacteria strains.</title>
        <authorList>
            <person name="Klenk H.-P."/>
        </authorList>
    </citation>
    <scope>NUCLEOTIDE SEQUENCE [LARGE SCALE GENOMIC DNA]</scope>
    <source>
        <strain evidence="3 4">DSM 104001</strain>
    </source>
</reference>
<organism evidence="3 4">
    <name type="scientific">Petropleomorpha daqingensis</name>
    <dbReference type="NCBI Taxonomy" id="2026353"/>
    <lineage>
        <taxon>Bacteria</taxon>
        <taxon>Bacillati</taxon>
        <taxon>Actinomycetota</taxon>
        <taxon>Actinomycetes</taxon>
        <taxon>Geodermatophilales</taxon>
        <taxon>Geodermatophilaceae</taxon>
        <taxon>Petropleomorpha</taxon>
    </lineage>
</organism>
<dbReference type="PANTHER" id="PTHR43300">
    <property type="entry name" value="ACETYLTRANSFERASE"/>
    <property type="match status" value="1"/>
</dbReference>
<evidence type="ECO:0000256" key="1">
    <source>
        <dbReference type="ARBA" id="ARBA00022679"/>
    </source>
</evidence>
<keyword evidence="2" id="KW-0677">Repeat</keyword>
<proteinExistence type="predicted"/>
<dbReference type="Gene3D" id="2.160.10.10">
    <property type="entry name" value="Hexapeptide repeat proteins"/>
    <property type="match status" value="1"/>
</dbReference>
<accession>A0A853CFG7</accession>
<dbReference type="PANTHER" id="PTHR43300:SF4">
    <property type="entry name" value="ACYL-[ACYL-CARRIER-PROTEIN]--UDP-N-ACETYLGLUCOSAMINE O-ACYLTRANSFERASE"/>
    <property type="match status" value="1"/>
</dbReference>
<sequence length="218" mass="22580">MTALTTGVQVGAGLRTDSGVRIGYAPARPTDGRLVVGEAARLRSGTVLYLGSRFGDRFETGHHVVVREECDVGDDVCIWSGTVIDYGCRIGNGVKIHANCYVAQFTEIGPDAFLAPGVTIANDLYPGSEESRNVMSGPVIGAGARLGVNVTVLPFVHIGAGALVGAGAVVARDLPEGCVAFGNPATVRGSVAGLVPVESRVRPVNGSASRYRFTEGRP</sequence>
<comment type="caution">
    <text evidence="3">The sequence shown here is derived from an EMBL/GenBank/DDBJ whole genome shotgun (WGS) entry which is preliminary data.</text>
</comment>
<dbReference type="Proteomes" id="UP000541969">
    <property type="component" value="Unassembled WGS sequence"/>
</dbReference>
<evidence type="ECO:0000313" key="4">
    <source>
        <dbReference type="Proteomes" id="UP000541969"/>
    </source>
</evidence>